<name>C2L1B8_9FIRM</name>
<dbReference type="STRING" id="585501.HMPREF6123_2537"/>
<dbReference type="Proteomes" id="UP000004121">
    <property type="component" value="Unassembled WGS sequence"/>
</dbReference>
<feature type="transmembrane region" description="Helical" evidence="1">
    <location>
        <begin position="6"/>
        <end position="27"/>
    </location>
</feature>
<dbReference type="HOGENOM" id="CLU_2956090_0_0_9"/>
<comment type="caution">
    <text evidence="2">The sequence shown here is derived from an EMBL/GenBank/DDBJ whole genome shotgun (WGS) entry which is preliminary data.</text>
</comment>
<dbReference type="InParanoid" id="C2L1B8"/>
<keyword evidence="1" id="KW-0812">Transmembrane</keyword>
<keyword evidence="3" id="KW-1185">Reference proteome</keyword>
<organism evidence="2 3">
    <name type="scientific">Oribacterium sinus F0268</name>
    <dbReference type="NCBI Taxonomy" id="585501"/>
    <lineage>
        <taxon>Bacteria</taxon>
        <taxon>Bacillati</taxon>
        <taxon>Bacillota</taxon>
        <taxon>Clostridia</taxon>
        <taxon>Lachnospirales</taxon>
        <taxon>Lachnospiraceae</taxon>
        <taxon>Oribacterium</taxon>
    </lineage>
</organism>
<dbReference type="EMBL" id="ACKX01000238">
    <property type="protein sequence ID" value="EEJ50182.1"/>
    <property type="molecule type" value="Genomic_DNA"/>
</dbReference>
<keyword evidence="1" id="KW-1133">Transmembrane helix</keyword>
<dbReference type="AlphaFoldDB" id="C2L1B8"/>
<evidence type="ECO:0000313" key="2">
    <source>
        <dbReference type="EMBL" id="EEJ50182.1"/>
    </source>
</evidence>
<proteinExistence type="predicted"/>
<protein>
    <submittedName>
        <fullName evidence="2">Uncharacterized protein</fullName>
    </submittedName>
</protein>
<accession>C2L1B8</accession>
<feature type="transmembrane region" description="Helical" evidence="1">
    <location>
        <begin position="39"/>
        <end position="55"/>
    </location>
</feature>
<keyword evidence="1" id="KW-0472">Membrane</keyword>
<sequence>MVLVSILTTLVEFFNKIILYIVLFYKYFLRNVFYIIKKIFILMNSYCKILIWHVLSKHL</sequence>
<gene>
    <name evidence="2" type="ORF">HMPREF6123_2537</name>
</gene>
<evidence type="ECO:0000313" key="3">
    <source>
        <dbReference type="Proteomes" id="UP000004121"/>
    </source>
</evidence>
<reference evidence="2 3" key="1">
    <citation type="submission" date="2009-04" db="EMBL/GenBank/DDBJ databases">
        <authorList>
            <person name="Qin X."/>
            <person name="Bachman B."/>
            <person name="Battles P."/>
            <person name="Bell A."/>
            <person name="Bess C."/>
            <person name="Bickham C."/>
            <person name="Chaboub L."/>
            <person name="Chen D."/>
            <person name="Coyle M."/>
            <person name="Deiros D.R."/>
            <person name="Dinh H."/>
            <person name="Forbes L."/>
            <person name="Fowler G."/>
            <person name="Francisco L."/>
            <person name="Fu Q."/>
            <person name="Gubbala S."/>
            <person name="Hale W."/>
            <person name="Han Y."/>
            <person name="Hemphill L."/>
            <person name="Highlander S.K."/>
            <person name="Hirani K."/>
            <person name="Hogues M."/>
            <person name="Jackson L."/>
            <person name="Jakkamsetti A."/>
            <person name="Javaid M."/>
            <person name="Jiang H."/>
            <person name="Korchina V."/>
            <person name="Kovar C."/>
            <person name="Lara F."/>
            <person name="Lee S."/>
            <person name="Mata R."/>
            <person name="Mathew T."/>
            <person name="Moen C."/>
            <person name="Morales K."/>
            <person name="Munidasa M."/>
            <person name="Nazareth L."/>
            <person name="Ngo R."/>
            <person name="Nguyen L."/>
            <person name="Okwuonu G."/>
            <person name="Ongeri F."/>
            <person name="Patil S."/>
            <person name="Petrosino J."/>
            <person name="Pham C."/>
            <person name="Pham P."/>
            <person name="Pu L.-L."/>
            <person name="Puazo M."/>
            <person name="Raj R."/>
            <person name="Reid J."/>
            <person name="Rouhana J."/>
            <person name="Saada N."/>
            <person name="Shang Y."/>
            <person name="Simmons D."/>
            <person name="Thornton R."/>
            <person name="Warren J."/>
            <person name="Weissenberger G."/>
            <person name="Zhang J."/>
            <person name="Zhang L."/>
            <person name="Zhou C."/>
            <person name="Zhu D."/>
            <person name="Muzny D."/>
            <person name="Worley K."/>
            <person name="Gibbs R."/>
        </authorList>
    </citation>
    <scope>NUCLEOTIDE SEQUENCE [LARGE SCALE GENOMIC DNA]</scope>
    <source>
        <strain evidence="2 3">F0268</strain>
    </source>
</reference>
<evidence type="ECO:0000256" key="1">
    <source>
        <dbReference type="SAM" id="Phobius"/>
    </source>
</evidence>